<dbReference type="Pfam" id="PF07508">
    <property type="entry name" value="Recombinase"/>
    <property type="match status" value="1"/>
</dbReference>
<dbReference type="Gene3D" id="3.90.1750.20">
    <property type="entry name" value="Putative Large Serine Recombinase, Chain B, Domain 2"/>
    <property type="match status" value="1"/>
</dbReference>
<dbReference type="Proteomes" id="UP001489509">
    <property type="component" value="Unassembled WGS sequence"/>
</dbReference>
<dbReference type="PANTHER" id="PTHR30461">
    <property type="entry name" value="DNA-INVERTASE FROM LAMBDOID PROPHAGE"/>
    <property type="match status" value="1"/>
</dbReference>
<keyword evidence="2" id="KW-0233">DNA recombination</keyword>
<keyword evidence="1" id="KW-0238">DNA-binding</keyword>
<dbReference type="InterPro" id="IPR025827">
    <property type="entry name" value="Zn_ribbon_recom_dom"/>
</dbReference>
<organism evidence="6 7">
    <name type="scientific">Solibaculum intestinale</name>
    <dbReference type="NCBI Taxonomy" id="3133165"/>
    <lineage>
        <taxon>Bacteria</taxon>
        <taxon>Bacillati</taxon>
        <taxon>Bacillota</taxon>
        <taxon>Clostridia</taxon>
        <taxon>Eubacteriales</taxon>
        <taxon>Oscillospiraceae</taxon>
        <taxon>Solibaculum</taxon>
    </lineage>
</organism>
<feature type="domain" description="Recombinase" evidence="5">
    <location>
        <begin position="29"/>
        <end position="173"/>
    </location>
</feature>
<dbReference type="InterPro" id="IPR011109">
    <property type="entry name" value="DNA_bind_recombinase_dom"/>
</dbReference>
<gene>
    <name evidence="6" type="ORF">WMO26_10975</name>
</gene>
<dbReference type="RefSeq" id="WP_349220401.1">
    <property type="nucleotide sequence ID" value="NZ_JBBMFD010000022.1"/>
</dbReference>
<evidence type="ECO:0000313" key="7">
    <source>
        <dbReference type="Proteomes" id="UP001489509"/>
    </source>
</evidence>
<evidence type="ECO:0000256" key="2">
    <source>
        <dbReference type="ARBA" id="ARBA00023172"/>
    </source>
</evidence>
<accession>A0ABV1E228</accession>
<feature type="region of interest" description="Disordered" evidence="4">
    <location>
        <begin position="1"/>
        <end position="24"/>
    </location>
</feature>
<proteinExistence type="predicted"/>
<keyword evidence="3" id="KW-0175">Coiled coil</keyword>
<dbReference type="EMBL" id="JBBMFD010000022">
    <property type="protein sequence ID" value="MEQ2441350.1"/>
    <property type="molecule type" value="Genomic_DNA"/>
</dbReference>
<evidence type="ECO:0000256" key="3">
    <source>
        <dbReference type="SAM" id="Coils"/>
    </source>
</evidence>
<evidence type="ECO:0000256" key="4">
    <source>
        <dbReference type="SAM" id="MobiDB-lite"/>
    </source>
</evidence>
<sequence length="310" mass="35648">MVSPADQPEDERRYPAQGGKGGADCLRSPYGYQKDSANKFKIIPDPEAAERVRYIFRLCTSGMGPEQIAKRLQREKVLVPTEYAYRRFGRGHSSRNPDFPYRWQNSTIARILENSDYIGIQTNCKTHKPSYKSDLVVEVPEEKRYKVENAHEPIIDRELWDIVQRVRENKRRSTKLGEMDMLAGVVQCADCGSTHYLCRCGSWDESQYSYLCRRYHRHKETYTPHTVKAKQLRETVLKAIQGACAAVRRDREAFTAHLTAKKSGQLKKELAAKRKELEQAKTRQAELDNLIAATFEKLATGILTDGQFQQ</sequence>
<feature type="coiled-coil region" evidence="3">
    <location>
        <begin position="260"/>
        <end position="290"/>
    </location>
</feature>
<dbReference type="PANTHER" id="PTHR30461:SF2">
    <property type="entry name" value="SERINE RECOMBINASE PINE-RELATED"/>
    <property type="match status" value="1"/>
</dbReference>
<dbReference type="InterPro" id="IPR038109">
    <property type="entry name" value="DNA_bind_recomb_sf"/>
</dbReference>
<dbReference type="Pfam" id="PF13408">
    <property type="entry name" value="Zn_ribbon_recom"/>
    <property type="match status" value="1"/>
</dbReference>
<protein>
    <submittedName>
        <fullName evidence="6">Recombinase family protein</fullName>
    </submittedName>
</protein>
<evidence type="ECO:0000259" key="5">
    <source>
        <dbReference type="PROSITE" id="PS51737"/>
    </source>
</evidence>
<keyword evidence="7" id="KW-1185">Reference proteome</keyword>
<reference evidence="6 7" key="1">
    <citation type="submission" date="2024-03" db="EMBL/GenBank/DDBJ databases">
        <title>Human intestinal bacterial collection.</title>
        <authorList>
            <person name="Pauvert C."/>
            <person name="Hitch T.C.A."/>
            <person name="Clavel T."/>
        </authorList>
    </citation>
    <scope>NUCLEOTIDE SEQUENCE [LARGE SCALE GENOMIC DNA]</scope>
    <source>
        <strain evidence="6 7">CLA-JM-H44</strain>
    </source>
</reference>
<comment type="caution">
    <text evidence="6">The sequence shown here is derived from an EMBL/GenBank/DDBJ whole genome shotgun (WGS) entry which is preliminary data.</text>
</comment>
<evidence type="ECO:0000256" key="1">
    <source>
        <dbReference type="ARBA" id="ARBA00023125"/>
    </source>
</evidence>
<evidence type="ECO:0000313" key="6">
    <source>
        <dbReference type="EMBL" id="MEQ2441350.1"/>
    </source>
</evidence>
<dbReference type="InterPro" id="IPR050639">
    <property type="entry name" value="SSR_resolvase"/>
</dbReference>
<dbReference type="PROSITE" id="PS51737">
    <property type="entry name" value="RECOMBINASE_DNA_BIND"/>
    <property type="match status" value="1"/>
</dbReference>
<name>A0ABV1E228_9FIRM</name>